<accession>A0A840R375</accession>
<keyword evidence="2" id="KW-1185">Reference proteome</keyword>
<evidence type="ECO:0000313" key="1">
    <source>
        <dbReference type="EMBL" id="MBB5186986.1"/>
    </source>
</evidence>
<dbReference type="EMBL" id="JACHHW010000003">
    <property type="protein sequence ID" value="MBB5186986.1"/>
    <property type="molecule type" value="Genomic_DNA"/>
</dbReference>
<proteinExistence type="predicted"/>
<evidence type="ECO:0000313" key="2">
    <source>
        <dbReference type="Proteomes" id="UP000536640"/>
    </source>
</evidence>
<name>A0A840R375_9GAMM</name>
<dbReference type="AlphaFoldDB" id="A0A840R375"/>
<dbReference type="Proteomes" id="UP000536640">
    <property type="component" value="Unassembled WGS sequence"/>
</dbReference>
<comment type="caution">
    <text evidence="1">The sequence shown here is derived from an EMBL/GenBank/DDBJ whole genome shotgun (WGS) entry which is preliminary data.</text>
</comment>
<sequence length="31" mass="3362">MSANQNTRNELIDAGVVYTMMSNVAEGQPYG</sequence>
<gene>
    <name evidence="1" type="ORF">HNQ57_001249</name>
</gene>
<organism evidence="1 2">
    <name type="scientific">Zhongshania antarctica</name>
    <dbReference type="NCBI Taxonomy" id="641702"/>
    <lineage>
        <taxon>Bacteria</taxon>
        <taxon>Pseudomonadati</taxon>
        <taxon>Pseudomonadota</taxon>
        <taxon>Gammaproteobacteria</taxon>
        <taxon>Cellvibrionales</taxon>
        <taxon>Spongiibacteraceae</taxon>
        <taxon>Zhongshania</taxon>
    </lineage>
</organism>
<reference evidence="1 2" key="1">
    <citation type="submission" date="2020-08" db="EMBL/GenBank/DDBJ databases">
        <title>Genomic Encyclopedia of Type Strains, Phase IV (KMG-IV): sequencing the most valuable type-strain genomes for metagenomic binning, comparative biology and taxonomic classification.</title>
        <authorList>
            <person name="Goeker M."/>
        </authorList>
    </citation>
    <scope>NUCLEOTIDE SEQUENCE [LARGE SCALE GENOMIC DNA]</scope>
    <source>
        <strain evidence="1 2">DSM 25701</strain>
    </source>
</reference>
<protein>
    <submittedName>
        <fullName evidence="1">Uncharacterized protein</fullName>
    </submittedName>
</protein>